<keyword evidence="2" id="KW-1185">Reference proteome</keyword>
<reference evidence="1 2" key="1">
    <citation type="submission" date="2019-02" db="EMBL/GenBank/DDBJ databases">
        <title>Deep-cultivation of Planctomycetes and their phenomic and genomic characterization uncovers novel biology.</title>
        <authorList>
            <person name="Wiegand S."/>
            <person name="Jogler M."/>
            <person name="Boedeker C."/>
            <person name="Pinto D."/>
            <person name="Vollmers J."/>
            <person name="Rivas-Marin E."/>
            <person name="Kohn T."/>
            <person name="Peeters S.H."/>
            <person name="Heuer A."/>
            <person name="Rast P."/>
            <person name="Oberbeckmann S."/>
            <person name="Bunk B."/>
            <person name="Jeske O."/>
            <person name="Meyerdierks A."/>
            <person name="Storesund J.E."/>
            <person name="Kallscheuer N."/>
            <person name="Luecker S."/>
            <person name="Lage O.M."/>
            <person name="Pohl T."/>
            <person name="Merkel B.J."/>
            <person name="Hornburger P."/>
            <person name="Mueller R.-W."/>
            <person name="Bruemmer F."/>
            <person name="Labrenz M."/>
            <person name="Spormann A.M."/>
            <person name="Op den Camp H."/>
            <person name="Overmann J."/>
            <person name="Amann R."/>
            <person name="Jetten M.S.M."/>
            <person name="Mascher T."/>
            <person name="Medema M.H."/>
            <person name="Devos D.P."/>
            <person name="Kaster A.-K."/>
            <person name="Ovreas L."/>
            <person name="Rohde M."/>
            <person name="Galperin M.Y."/>
            <person name="Jogler C."/>
        </authorList>
    </citation>
    <scope>NUCLEOTIDE SEQUENCE [LARGE SCALE GENOMIC DNA]</scope>
    <source>
        <strain evidence="1 2">Pla133</strain>
    </source>
</reference>
<protein>
    <submittedName>
        <fullName evidence="1">NHL repeat protein</fullName>
    </submittedName>
</protein>
<accession>A0A518BQS8</accession>
<dbReference type="KEGG" id="pbap:Pla133_44560"/>
<dbReference type="InterPro" id="IPR050952">
    <property type="entry name" value="TRIM-NHL_E3_ligases"/>
</dbReference>
<dbReference type="GO" id="GO:0043161">
    <property type="term" value="P:proteasome-mediated ubiquitin-dependent protein catabolic process"/>
    <property type="evidence" value="ECO:0007669"/>
    <property type="project" value="TreeGrafter"/>
</dbReference>
<dbReference type="Gene3D" id="2.120.10.30">
    <property type="entry name" value="TolB, C-terminal domain"/>
    <property type="match status" value="1"/>
</dbReference>
<dbReference type="GO" id="GO:0061630">
    <property type="term" value="F:ubiquitin protein ligase activity"/>
    <property type="evidence" value="ECO:0007669"/>
    <property type="project" value="TreeGrafter"/>
</dbReference>
<dbReference type="AlphaFoldDB" id="A0A518BQS8"/>
<evidence type="ECO:0000313" key="1">
    <source>
        <dbReference type="EMBL" id="QDU69337.1"/>
    </source>
</evidence>
<proteinExistence type="predicted"/>
<dbReference type="InterPro" id="IPR011042">
    <property type="entry name" value="6-blade_b-propeller_TolB-like"/>
</dbReference>
<dbReference type="PANTHER" id="PTHR24104:SF25">
    <property type="entry name" value="PROTEIN LIN-41"/>
    <property type="match status" value="1"/>
</dbReference>
<dbReference type="RefSeq" id="WP_145069142.1">
    <property type="nucleotide sequence ID" value="NZ_CP036287.1"/>
</dbReference>
<dbReference type="SUPFAM" id="SSF101898">
    <property type="entry name" value="NHL repeat"/>
    <property type="match status" value="1"/>
</dbReference>
<name>A0A518BQS8_9BACT</name>
<gene>
    <name evidence="1" type="ORF">Pla133_44560</name>
</gene>
<dbReference type="EMBL" id="CP036287">
    <property type="protein sequence ID" value="QDU69337.1"/>
    <property type="molecule type" value="Genomic_DNA"/>
</dbReference>
<sequence length="372" mass="40576">MTPLQLLCVPLLLAAAHDPHDGAGHHHHPADGQEPRFAPAVYSDEPVYVGEGAHRYRWESRWLQLPEGREWLGSTHGCIVVDRAGRVYLSAEEGAAVLVFDADGALVDSFGEEWGAGLHGLSIGVDWVPDREMIVSKEGRVRGEVLWLAHTARQEVIKTTLGGEVLMTIPPPPAEAGLYPDPGSYKPTSVAVAPDGTIFVADGYGLSWIHRYDAEGNYLDSFGGRGKRPEQLGTPHGLWIETRDGRTTLLVADRGHSRIARFSTTGEYIGCTDPDSGLLRRPCHLQFEGDVGVVADLAGRVTLLDRDLNLICHLGDNPVESERAQFDVTPDHWREGAFIAPHCARIASGGEIYVMDWNVAGRLTRLVPDPAD</sequence>
<organism evidence="1 2">
    <name type="scientific">Engelhardtia mirabilis</name>
    <dbReference type="NCBI Taxonomy" id="2528011"/>
    <lineage>
        <taxon>Bacteria</taxon>
        <taxon>Pseudomonadati</taxon>
        <taxon>Planctomycetota</taxon>
        <taxon>Planctomycetia</taxon>
        <taxon>Planctomycetia incertae sedis</taxon>
        <taxon>Engelhardtia</taxon>
    </lineage>
</organism>
<evidence type="ECO:0000313" key="2">
    <source>
        <dbReference type="Proteomes" id="UP000316921"/>
    </source>
</evidence>
<dbReference type="Proteomes" id="UP000316921">
    <property type="component" value="Chromosome"/>
</dbReference>
<dbReference type="PANTHER" id="PTHR24104">
    <property type="entry name" value="E3 UBIQUITIN-PROTEIN LIGASE NHLRC1-RELATED"/>
    <property type="match status" value="1"/>
</dbReference>
<dbReference type="GO" id="GO:0008270">
    <property type="term" value="F:zinc ion binding"/>
    <property type="evidence" value="ECO:0007669"/>
    <property type="project" value="UniProtKB-KW"/>
</dbReference>
<dbReference type="GO" id="GO:0000209">
    <property type="term" value="P:protein polyubiquitination"/>
    <property type="evidence" value="ECO:0007669"/>
    <property type="project" value="TreeGrafter"/>
</dbReference>